<organism evidence="3">
    <name type="scientific">Arundo donax</name>
    <name type="common">Giant reed</name>
    <name type="synonym">Donax arundinaceus</name>
    <dbReference type="NCBI Taxonomy" id="35708"/>
    <lineage>
        <taxon>Eukaryota</taxon>
        <taxon>Viridiplantae</taxon>
        <taxon>Streptophyta</taxon>
        <taxon>Embryophyta</taxon>
        <taxon>Tracheophyta</taxon>
        <taxon>Spermatophyta</taxon>
        <taxon>Magnoliopsida</taxon>
        <taxon>Liliopsida</taxon>
        <taxon>Poales</taxon>
        <taxon>Poaceae</taxon>
        <taxon>PACMAD clade</taxon>
        <taxon>Arundinoideae</taxon>
        <taxon>Arundineae</taxon>
        <taxon>Arundo</taxon>
    </lineage>
</organism>
<dbReference type="InterPro" id="IPR001810">
    <property type="entry name" value="F-box_dom"/>
</dbReference>
<reference evidence="3" key="2">
    <citation type="journal article" date="2015" name="Data Brief">
        <title>Shoot transcriptome of the giant reed, Arundo donax.</title>
        <authorList>
            <person name="Barrero R.A."/>
            <person name="Guerrero F.D."/>
            <person name="Moolhuijzen P."/>
            <person name="Goolsby J.A."/>
            <person name="Tidwell J."/>
            <person name="Bellgard S.E."/>
            <person name="Bellgard M.I."/>
        </authorList>
    </citation>
    <scope>NUCLEOTIDE SEQUENCE</scope>
    <source>
        <tissue evidence="3">Shoot tissue taken approximately 20 cm above the soil surface</tissue>
    </source>
</reference>
<dbReference type="Pfam" id="PF24758">
    <property type="entry name" value="LRR_At5g56370"/>
    <property type="match status" value="1"/>
</dbReference>
<reference evidence="3" key="1">
    <citation type="submission" date="2014-09" db="EMBL/GenBank/DDBJ databases">
        <authorList>
            <person name="Magalhaes I.L.F."/>
            <person name="Oliveira U."/>
            <person name="Santos F.R."/>
            <person name="Vidigal T.H.D.A."/>
            <person name="Brescovit A.D."/>
            <person name="Santos A.J."/>
        </authorList>
    </citation>
    <scope>NUCLEOTIDE SEQUENCE</scope>
    <source>
        <tissue evidence="3">Shoot tissue taken approximately 20 cm above the soil surface</tissue>
    </source>
</reference>
<name>A0A0A9A2D0_ARUDO</name>
<feature type="domain" description="F-box/LRR-repeat protein 15/At3g58940/PEG3-like LRR" evidence="2">
    <location>
        <begin position="165"/>
        <end position="254"/>
    </location>
</feature>
<dbReference type="InterPro" id="IPR055411">
    <property type="entry name" value="LRR_FXL15/At3g58940/PEG3-like"/>
</dbReference>
<feature type="domain" description="F-box" evidence="1">
    <location>
        <begin position="16"/>
        <end position="50"/>
    </location>
</feature>
<dbReference type="Pfam" id="PF12937">
    <property type="entry name" value="F-box-like"/>
    <property type="match status" value="1"/>
</dbReference>
<dbReference type="EMBL" id="GBRH01252639">
    <property type="protein sequence ID" value="JAD45256.1"/>
    <property type="molecule type" value="Transcribed_RNA"/>
</dbReference>
<evidence type="ECO:0008006" key="4">
    <source>
        <dbReference type="Google" id="ProtNLM"/>
    </source>
</evidence>
<evidence type="ECO:0000259" key="1">
    <source>
        <dbReference type="Pfam" id="PF12937"/>
    </source>
</evidence>
<accession>A0A0A9A2D0</accession>
<dbReference type="InterPro" id="IPR036047">
    <property type="entry name" value="F-box-like_dom_sf"/>
</dbReference>
<dbReference type="Gene3D" id="1.20.1280.50">
    <property type="match status" value="1"/>
</dbReference>
<dbReference type="PANTHER" id="PTHR34709:SF68">
    <property type="entry name" value="OS07G0550432 PROTEIN"/>
    <property type="match status" value="1"/>
</dbReference>
<evidence type="ECO:0000313" key="3">
    <source>
        <dbReference type="EMBL" id="JAD45256.1"/>
    </source>
</evidence>
<proteinExistence type="predicted"/>
<evidence type="ECO:0000259" key="2">
    <source>
        <dbReference type="Pfam" id="PF24758"/>
    </source>
</evidence>
<sequence>MATVPGHRRLHEADRISALPDELLVHILHRLASTPAAVRTGVLSRRWRRLWAELTELRLDSVLSPVPGIDTVDVALAAACTSLRAVTRLRVSLDHLPPYGGGVSASRVASWLWFAAELVAGDLCILLPPEATGGAEEEEEQEDLHLPVCERVTEITLWLGGRFRLRLPAAGTFSALTYLNIRGARVDGPELEEFVFCWCPCLEELAVRLPRFLAGSEVCIRSDSLRRLDFHIEDMRQLEVAAPRLERLSLLNAVEAYIAAPELEEVVWEDESFDPLRHQFAGAGRHLRRLVVALSSPTAALLQRFDTVDELSVDISIPYGAKEYTRFLEDVDMIPSCAVLVVQSISTSHGSIPIVLHLLRRSTGIKKLIIYLEFMVNGLCRLLGCPCDLPESRRTDDINPDSLDEVEINLISDEAWSDEQAEFVELLLGCKAPVLKKVVINMSCSCPFVREDMFEKIREMCLLSNRFEFSVVCVGEEREESYSTVVIHNGMKRHLPLELMTFASLLEHEISHVH</sequence>
<dbReference type="InterPro" id="IPR055312">
    <property type="entry name" value="FBL15-like"/>
</dbReference>
<protein>
    <recommendedName>
        <fullName evidence="4">F-box domain-containing protein</fullName>
    </recommendedName>
</protein>
<dbReference type="PANTHER" id="PTHR34709">
    <property type="entry name" value="OS10G0396666 PROTEIN"/>
    <property type="match status" value="1"/>
</dbReference>
<dbReference type="AlphaFoldDB" id="A0A0A9A2D0"/>
<dbReference type="SUPFAM" id="SSF81383">
    <property type="entry name" value="F-box domain"/>
    <property type="match status" value="1"/>
</dbReference>